<dbReference type="InterPro" id="IPR023631">
    <property type="entry name" value="Amidase_dom"/>
</dbReference>
<dbReference type="Pfam" id="PF01425">
    <property type="entry name" value="Amidase"/>
    <property type="match status" value="1"/>
</dbReference>
<evidence type="ECO:0000259" key="2">
    <source>
        <dbReference type="Pfam" id="PF01425"/>
    </source>
</evidence>
<dbReference type="RefSeq" id="WP_151164201.1">
    <property type="nucleotide sequence ID" value="NZ_WKJO01000002.1"/>
</dbReference>
<dbReference type="InterPro" id="IPR036928">
    <property type="entry name" value="AS_sf"/>
</dbReference>
<dbReference type="PANTHER" id="PTHR11895">
    <property type="entry name" value="TRANSAMIDASE"/>
    <property type="match status" value="1"/>
</dbReference>
<organism evidence="3 4">
    <name type="scientific">Haloferax litoreum</name>
    <dbReference type="NCBI Taxonomy" id="2666140"/>
    <lineage>
        <taxon>Archaea</taxon>
        <taxon>Methanobacteriati</taxon>
        <taxon>Methanobacteriota</taxon>
        <taxon>Stenosarchaea group</taxon>
        <taxon>Halobacteria</taxon>
        <taxon>Halobacteriales</taxon>
        <taxon>Haloferacaceae</taxon>
        <taxon>Haloferax</taxon>
    </lineage>
</organism>
<reference evidence="3 4" key="1">
    <citation type="submission" date="2019-11" db="EMBL/GenBank/DDBJ databases">
        <title>Whole genome sequence of Haloferax sp. MBLA0076.</title>
        <authorList>
            <person name="Seo M.-J."/>
            <person name="Cho E.-S."/>
        </authorList>
    </citation>
    <scope>NUCLEOTIDE SEQUENCE [LARGE SCALE GENOMIC DNA]</scope>
    <source>
        <strain evidence="3 4">MBLA0076</strain>
    </source>
</reference>
<dbReference type="InterPro" id="IPR020556">
    <property type="entry name" value="Amidase_CS"/>
</dbReference>
<keyword evidence="4" id="KW-1185">Reference proteome</keyword>
<evidence type="ECO:0000313" key="4">
    <source>
        <dbReference type="Proteomes" id="UP000439022"/>
    </source>
</evidence>
<dbReference type="Proteomes" id="UP000439022">
    <property type="component" value="Unassembled WGS sequence"/>
</dbReference>
<dbReference type="SUPFAM" id="SSF75304">
    <property type="entry name" value="Amidase signature (AS) enzymes"/>
    <property type="match status" value="1"/>
</dbReference>
<feature type="region of interest" description="Disordered" evidence="1">
    <location>
        <begin position="162"/>
        <end position="191"/>
    </location>
</feature>
<dbReference type="EMBL" id="WKJO01000002">
    <property type="protein sequence ID" value="MRX23403.1"/>
    <property type="molecule type" value="Genomic_DNA"/>
</dbReference>
<evidence type="ECO:0000313" key="3">
    <source>
        <dbReference type="EMBL" id="MRX23403.1"/>
    </source>
</evidence>
<protein>
    <recommendedName>
        <fullName evidence="2">Amidase domain-containing protein</fullName>
    </recommendedName>
</protein>
<name>A0A6A8GJN3_9EURY</name>
<accession>A0A6A8GJN3</accession>
<dbReference type="AlphaFoldDB" id="A0A6A8GJN3"/>
<proteinExistence type="predicted"/>
<dbReference type="GO" id="GO:0003824">
    <property type="term" value="F:catalytic activity"/>
    <property type="evidence" value="ECO:0007669"/>
    <property type="project" value="InterPro"/>
</dbReference>
<dbReference type="InterPro" id="IPR000120">
    <property type="entry name" value="Amidase"/>
</dbReference>
<gene>
    <name evidence="3" type="ORF">GJR96_15735</name>
</gene>
<sequence length="523" mass="54584">MPQDEPYLGHFLESEHARTIGSQLRRVSRDDVRTLGDAYDVSVDDDELDEIRDAINAMVDGLGVITGLPLTSVDDLGERSWSEPADNPFNAIATRCDVPPADTSGELSGLSIGVKDNVPVAGVPMHSGSDVLFGYIPPRDAPVVSRLRESGARIVAKTTMDEFAGGGGGTRNPQGAVQNPHDPSRAAGGSSSGSAVAVAASLVDAALGTDTGGSVRIPASFCGVVGFLPSYGVVPRTGVVEQTYTQDVVGPIANSTHDAARIYDAIAGPHDGDSSSLAAAGEDGYGAGGGRKAVENAPDLSELRFGRVSGGFGDGVDGAVASQVSASLDRLEDAGATIEEVSVPWVFEYDYEVKSIISYAELATHWRNGGAAFGRDGHVDERYQASFSRNRRAASGSLGRFFKTKLLAGAFLTDAYDGRLYTRARIARERIAESVRAAASSVDALVMPTMPGVAPKLEDATDPGYDYARNTRPATLARTPAITIPTEPVDGLPVGVQFIGERFDDAALLGIAAAAESVVTPRE</sequence>
<feature type="domain" description="Amidase" evidence="2">
    <location>
        <begin position="101"/>
        <end position="509"/>
    </location>
</feature>
<dbReference type="PROSITE" id="PS00571">
    <property type="entry name" value="AMIDASES"/>
    <property type="match status" value="1"/>
</dbReference>
<dbReference type="Gene3D" id="3.90.1300.10">
    <property type="entry name" value="Amidase signature (AS) domain"/>
    <property type="match status" value="1"/>
</dbReference>
<comment type="caution">
    <text evidence="3">The sequence shown here is derived from an EMBL/GenBank/DDBJ whole genome shotgun (WGS) entry which is preliminary data.</text>
</comment>
<evidence type="ECO:0000256" key="1">
    <source>
        <dbReference type="SAM" id="MobiDB-lite"/>
    </source>
</evidence>
<dbReference type="PANTHER" id="PTHR11895:SF170">
    <property type="entry name" value="AMIDASE"/>
    <property type="match status" value="1"/>
</dbReference>